<keyword evidence="3" id="KW-1185">Reference proteome</keyword>
<name>A0A8J3YY71_9ACTN</name>
<evidence type="ECO:0000313" key="2">
    <source>
        <dbReference type="EMBL" id="GIJ53864.1"/>
    </source>
</evidence>
<sequence length="43" mass="4730">MELLLLSVFVVLALASALGWAVDSRDGADWSPSADGFRVDRWH</sequence>
<gene>
    <name evidence="2" type="ORF">Vau01_013800</name>
</gene>
<dbReference type="RefSeq" id="WP_275423922.1">
    <property type="nucleotide sequence ID" value="NZ_BOPG01000009.1"/>
</dbReference>
<dbReference type="Proteomes" id="UP000612585">
    <property type="component" value="Unassembled WGS sequence"/>
</dbReference>
<dbReference type="AlphaFoldDB" id="A0A8J3YY71"/>
<dbReference type="EMBL" id="BOPG01000009">
    <property type="protein sequence ID" value="GIJ53864.1"/>
    <property type="molecule type" value="Genomic_DNA"/>
</dbReference>
<evidence type="ECO:0000256" key="1">
    <source>
        <dbReference type="SAM" id="MobiDB-lite"/>
    </source>
</evidence>
<evidence type="ECO:0000313" key="3">
    <source>
        <dbReference type="Proteomes" id="UP000612585"/>
    </source>
</evidence>
<organism evidence="2 3">
    <name type="scientific">Virgisporangium aurantiacum</name>
    <dbReference type="NCBI Taxonomy" id="175570"/>
    <lineage>
        <taxon>Bacteria</taxon>
        <taxon>Bacillati</taxon>
        <taxon>Actinomycetota</taxon>
        <taxon>Actinomycetes</taxon>
        <taxon>Micromonosporales</taxon>
        <taxon>Micromonosporaceae</taxon>
        <taxon>Virgisporangium</taxon>
    </lineage>
</organism>
<reference evidence="2" key="1">
    <citation type="submission" date="2021-01" db="EMBL/GenBank/DDBJ databases">
        <title>Whole genome shotgun sequence of Virgisporangium aurantiacum NBRC 16421.</title>
        <authorList>
            <person name="Komaki H."/>
            <person name="Tamura T."/>
        </authorList>
    </citation>
    <scope>NUCLEOTIDE SEQUENCE</scope>
    <source>
        <strain evidence="2">NBRC 16421</strain>
    </source>
</reference>
<feature type="region of interest" description="Disordered" evidence="1">
    <location>
        <begin position="24"/>
        <end position="43"/>
    </location>
</feature>
<comment type="caution">
    <text evidence="2">The sequence shown here is derived from an EMBL/GenBank/DDBJ whole genome shotgun (WGS) entry which is preliminary data.</text>
</comment>
<accession>A0A8J3YY71</accession>
<protein>
    <submittedName>
        <fullName evidence="2">Uncharacterized protein</fullName>
    </submittedName>
</protein>
<proteinExistence type="predicted"/>